<sequence length="177" mass="19787">MLDQVHADISAIILSFCPEMLEAYLHQRVPSVPSQPEFTKCIVHPYLWKESFDPAPQGDGAAEGEVSNDSGQLLPSEDEEEQCCLQPPKKKNRPNRKLIKCPACDKPYKGGQKQRLLDHVISHKDMTAEQNEQVQAALVVLFPERGNKLPKKQCVVCGKFVANMAAHKKSKACIPRQ</sequence>
<gene>
    <name evidence="3" type="primary">LOC127750767</name>
</gene>
<feature type="region of interest" description="Disordered" evidence="1">
    <location>
        <begin position="53"/>
        <end position="94"/>
    </location>
</feature>
<name>A0A9C6XSA3_FRAOC</name>
<dbReference type="AlphaFoldDB" id="A0A9C6XSA3"/>
<dbReference type="KEGG" id="foc:127750767"/>
<protein>
    <submittedName>
        <fullName evidence="3">Uncharacterized protein LOC127750767</fullName>
    </submittedName>
</protein>
<dbReference type="Proteomes" id="UP000504606">
    <property type="component" value="Unplaced"/>
</dbReference>
<proteinExistence type="predicted"/>
<accession>A0A9C6XSA3</accession>
<evidence type="ECO:0000256" key="1">
    <source>
        <dbReference type="SAM" id="MobiDB-lite"/>
    </source>
</evidence>
<dbReference type="OrthoDB" id="10527843at2759"/>
<dbReference type="RefSeq" id="XP_052129195.1">
    <property type="nucleotide sequence ID" value="XM_052273235.1"/>
</dbReference>
<organism evidence="2 3">
    <name type="scientific">Frankliniella occidentalis</name>
    <name type="common">Western flower thrips</name>
    <name type="synonym">Euthrips occidentalis</name>
    <dbReference type="NCBI Taxonomy" id="133901"/>
    <lineage>
        <taxon>Eukaryota</taxon>
        <taxon>Metazoa</taxon>
        <taxon>Ecdysozoa</taxon>
        <taxon>Arthropoda</taxon>
        <taxon>Hexapoda</taxon>
        <taxon>Insecta</taxon>
        <taxon>Pterygota</taxon>
        <taxon>Neoptera</taxon>
        <taxon>Paraneoptera</taxon>
        <taxon>Thysanoptera</taxon>
        <taxon>Terebrantia</taxon>
        <taxon>Thripoidea</taxon>
        <taxon>Thripidae</taxon>
        <taxon>Frankliniella</taxon>
    </lineage>
</organism>
<reference evidence="3" key="2">
    <citation type="submission" date="2025-08" db="UniProtKB">
        <authorList>
            <consortium name="RefSeq"/>
        </authorList>
    </citation>
    <scope>IDENTIFICATION</scope>
    <source>
        <tissue evidence="3">Whole organism</tissue>
    </source>
</reference>
<reference evidence="3" key="1">
    <citation type="journal article" date="2018" name="Proc. Natl. Acad. Sci. U.S.A.">
        <title>Phylogenomics and the evolution of hemipteroid insects.</title>
        <authorList>
            <person name="Johnson K.P."/>
            <person name="Dietrich C.H."/>
            <person name="Friedrich F."/>
            <person name="Beutel R.G."/>
            <person name="Wipfler B."/>
            <person name="Peters R.S."/>
            <person name="Allen J.M."/>
            <person name="Petersen M."/>
            <person name="Donath A."/>
            <person name="Walden K.K."/>
            <person name="Kozlov A.M."/>
            <person name="Podsiadlowski L."/>
            <person name="Mayer C."/>
            <person name="Meusemann K."/>
            <person name="Vasilikopoulos A."/>
            <person name="Waterhouse R.M."/>
            <person name="Cameron S.L."/>
            <person name="Weirauch C."/>
            <person name="Swanson D.R."/>
            <person name="Percy D.M."/>
            <person name="Hardy N.B."/>
            <person name="Terry I."/>
            <person name="Liu S."/>
            <person name="Zhou X."/>
            <person name="Misof B."/>
            <person name="Robertson H.M."/>
            <person name="Yoshizawa K."/>
        </authorList>
    </citation>
    <scope>NUCLEOTIDE SEQUENCE</scope>
    <source>
        <tissue evidence="3">Whole organism</tissue>
    </source>
</reference>
<keyword evidence="2" id="KW-1185">Reference proteome</keyword>
<dbReference type="GeneID" id="127750767"/>
<evidence type="ECO:0000313" key="3">
    <source>
        <dbReference type="RefSeq" id="XP_052129195.1"/>
    </source>
</evidence>
<evidence type="ECO:0000313" key="2">
    <source>
        <dbReference type="Proteomes" id="UP000504606"/>
    </source>
</evidence>